<accession>A0ABS4CWA0</accession>
<keyword evidence="2" id="KW-1185">Reference proteome</keyword>
<evidence type="ECO:0000313" key="2">
    <source>
        <dbReference type="Proteomes" id="UP000674416"/>
    </source>
</evidence>
<sequence>MKKIKNIIATAAIITAIAGTSFIVNQDKGTVIAENPITYSVDSYA</sequence>
<comment type="caution">
    <text evidence="1">The sequence shown here is derived from an EMBL/GenBank/DDBJ whole genome shotgun (WGS) entry which is preliminary data.</text>
</comment>
<name>A0ABS4CWA0_9BACI</name>
<proteinExistence type="predicted"/>
<organism evidence="1 2">
    <name type="scientific">Bacillus capparidis</name>
    <dbReference type="NCBI Taxonomy" id="1840411"/>
    <lineage>
        <taxon>Bacteria</taxon>
        <taxon>Bacillati</taxon>
        <taxon>Bacillota</taxon>
        <taxon>Bacilli</taxon>
        <taxon>Bacillales</taxon>
        <taxon>Bacillaceae</taxon>
        <taxon>Bacillus</taxon>
    </lineage>
</organism>
<protein>
    <recommendedName>
        <fullName evidence="3">Phr family secreted Rap phosphatase inhibitor</fullName>
    </recommendedName>
</protein>
<evidence type="ECO:0000313" key="1">
    <source>
        <dbReference type="EMBL" id="MBP1081864.1"/>
    </source>
</evidence>
<evidence type="ECO:0008006" key="3">
    <source>
        <dbReference type="Google" id="ProtNLM"/>
    </source>
</evidence>
<dbReference type="EMBL" id="JAFDST010000002">
    <property type="protein sequence ID" value="MBP1081864.1"/>
    <property type="molecule type" value="Genomic_DNA"/>
</dbReference>
<dbReference type="Proteomes" id="UP000674416">
    <property type="component" value="Unassembled WGS sequence"/>
</dbReference>
<dbReference type="RefSeq" id="WP_158320312.1">
    <property type="nucleotide sequence ID" value="NZ_JAFDST010000002.1"/>
</dbReference>
<reference evidence="1 2" key="1">
    <citation type="submission" date="2021-01" db="EMBL/GenBank/DDBJ databases">
        <title>Genomic Encyclopedia of Type Strains, Phase IV (KMG-IV): sequencing the most valuable type-strain genomes for metagenomic binning, comparative biology and taxonomic classification.</title>
        <authorList>
            <person name="Goeker M."/>
        </authorList>
    </citation>
    <scope>NUCLEOTIDE SEQUENCE [LARGE SCALE GENOMIC DNA]</scope>
    <source>
        <strain evidence="1 2">DSM 103394</strain>
    </source>
</reference>
<gene>
    <name evidence="1" type="ORF">JOC74_002357</name>
</gene>